<keyword evidence="1" id="KW-0732">Signal</keyword>
<evidence type="ECO:0000256" key="1">
    <source>
        <dbReference type="SAM" id="SignalP"/>
    </source>
</evidence>
<evidence type="ECO:0000313" key="2">
    <source>
        <dbReference type="EMBL" id="WZN46163.1"/>
    </source>
</evidence>
<gene>
    <name evidence="2" type="ORF">WJU22_25030</name>
</gene>
<feature type="chain" id="PRO_5045467749" description="Membrane or secreted protein" evidence="1">
    <location>
        <begin position="21"/>
        <end position="235"/>
    </location>
</feature>
<organism evidence="2 3">
    <name type="scientific">Chitinophaga caseinilytica</name>
    <dbReference type="NCBI Taxonomy" id="2267521"/>
    <lineage>
        <taxon>Bacteria</taxon>
        <taxon>Pseudomonadati</taxon>
        <taxon>Bacteroidota</taxon>
        <taxon>Chitinophagia</taxon>
        <taxon>Chitinophagales</taxon>
        <taxon>Chitinophagaceae</taxon>
        <taxon>Chitinophaga</taxon>
    </lineage>
</organism>
<dbReference type="Gene3D" id="2.40.128.490">
    <property type="entry name" value="Uncharacterised protein PF14869, DUF4488"/>
    <property type="match status" value="1"/>
</dbReference>
<reference evidence="2 3" key="1">
    <citation type="submission" date="2024-03" db="EMBL/GenBank/DDBJ databases">
        <title>Chitinophaga caseinilytica sp. nov., a casein hydrolysing bacterium isolated from forest soil.</title>
        <authorList>
            <person name="Lee D.S."/>
            <person name="Han D.M."/>
            <person name="Baek J.H."/>
            <person name="Choi D.G."/>
            <person name="Jeon J.H."/>
            <person name="Jeon C.O."/>
        </authorList>
    </citation>
    <scope>NUCLEOTIDE SEQUENCE [LARGE SCALE GENOMIC DNA]</scope>
    <source>
        <strain evidence="2 3">KACC 19118</strain>
    </source>
</reference>
<feature type="signal peptide" evidence="1">
    <location>
        <begin position="1"/>
        <end position="20"/>
    </location>
</feature>
<protein>
    <recommendedName>
        <fullName evidence="4">Membrane or secreted protein</fullName>
    </recommendedName>
</protein>
<name>A0ABZ2Z397_9BACT</name>
<evidence type="ECO:0008006" key="4">
    <source>
        <dbReference type="Google" id="ProtNLM"/>
    </source>
</evidence>
<accession>A0ABZ2Z397</accession>
<dbReference type="EMBL" id="CP150096">
    <property type="protein sequence ID" value="WZN46163.1"/>
    <property type="molecule type" value="Genomic_DNA"/>
</dbReference>
<proteinExistence type="predicted"/>
<evidence type="ECO:0000313" key="3">
    <source>
        <dbReference type="Proteomes" id="UP001449657"/>
    </source>
</evidence>
<keyword evidence="3" id="KW-1185">Reference proteome</keyword>
<sequence>MKTLFTVFLSVLLTAGYAQSGTNGAWIYQPDAPTDTMAVLLIEDGYFSVTHFTPQTFIGTFGGATKVDNGKMISTFEFSSTDKGMVGNPNEVTFQHNGDDLSVTLPDQTTVLRWKRAPNSTPNGLTGTWRITGRVTEGKMSEMKPGPRKTFKMLTGGRFQWIAMNTETGEFFGTGGGTYTFENGKYTENIEFFSRDNNRVGKQVQFDAKVEDGKWHHSGKSTAGDPMYEIWSRIK</sequence>
<dbReference type="RefSeq" id="WP_341840904.1">
    <property type="nucleotide sequence ID" value="NZ_CP149792.1"/>
</dbReference>
<dbReference type="Proteomes" id="UP001449657">
    <property type="component" value="Chromosome"/>
</dbReference>